<evidence type="ECO:0000256" key="4">
    <source>
        <dbReference type="ARBA" id="ARBA00023125"/>
    </source>
</evidence>
<dbReference type="Pfam" id="PF04545">
    <property type="entry name" value="Sigma70_r4"/>
    <property type="match status" value="1"/>
</dbReference>
<sequence>METQQQQMLVQLFRNERQALHRYACFRTGNAEDAHDAVQEALYKLLTYNGEVKNMRAYLYRTVANACTDLLRNQEKARNYETDYLALQDTEPTAPQPEVYRAVAAALRTLPDEQAEVIRLRFHANMSFAEIADLLQLPLPTVKSRLLYGMEKLRKSLHQKF</sequence>
<feature type="domain" description="RNA polymerase sigma-70 region 2" evidence="6">
    <location>
        <begin position="12"/>
        <end position="75"/>
    </location>
</feature>
<keyword evidence="2" id="KW-0805">Transcription regulation</keyword>
<dbReference type="InterPro" id="IPR039425">
    <property type="entry name" value="RNA_pol_sigma-70-like"/>
</dbReference>
<dbReference type="InterPro" id="IPR013325">
    <property type="entry name" value="RNA_pol_sigma_r2"/>
</dbReference>
<comment type="caution">
    <text evidence="8">The sequence shown here is derived from an EMBL/GenBank/DDBJ whole genome shotgun (WGS) entry which is preliminary data.</text>
</comment>
<comment type="similarity">
    <text evidence="1">Belongs to the sigma-70 factor family. ECF subfamily.</text>
</comment>
<keyword evidence="3" id="KW-0731">Sigma factor</keyword>
<keyword evidence="5" id="KW-0804">Transcription</keyword>
<feature type="domain" description="RNA polymerase sigma-70 region 4" evidence="7">
    <location>
        <begin position="106"/>
        <end position="155"/>
    </location>
</feature>
<dbReference type="GO" id="GO:0016987">
    <property type="term" value="F:sigma factor activity"/>
    <property type="evidence" value="ECO:0007669"/>
    <property type="project" value="UniProtKB-KW"/>
</dbReference>
<dbReference type="PANTHER" id="PTHR43133">
    <property type="entry name" value="RNA POLYMERASE ECF-TYPE SIGMA FACTO"/>
    <property type="match status" value="1"/>
</dbReference>
<dbReference type="InterPro" id="IPR013324">
    <property type="entry name" value="RNA_pol_sigma_r3/r4-like"/>
</dbReference>
<dbReference type="Gene3D" id="1.10.1740.10">
    <property type="match status" value="1"/>
</dbReference>
<dbReference type="EMBL" id="AMCI01004787">
    <property type="protein sequence ID" value="EJW97391.1"/>
    <property type="molecule type" value="Genomic_DNA"/>
</dbReference>
<dbReference type="CDD" id="cd06171">
    <property type="entry name" value="Sigma70_r4"/>
    <property type="match status" value="1"/>
</dbReference>
<dbReference type="NCBIfam" id="TIGR02937">
    <property type="entry name" value="sigma70-ECF"/>
    <property type="match status" value="1"/>
</dbReference>
<dbReference type="InterPro" id="IPR007627">
    <property type="entry name" value="RNA_pol_sigma70_r2"/>
</dbReference>
<evidence type="ECO:0000256" key="3">
    <source>
        <dbReference type="ARBA" id="ARBA00023082"/>
    </source>
</evidence>
<dbReference type="Gene3D" id="1.10.10.10">
    <property type="entry name" value="Winged helix-like DNA-binding domain superfamily/Winged helix DNA-binding domain"/>
    <property type="match status" value="1"/>
</dbReference>
<name>J9FR04_9ZZZZ</name>
<protein>
    <submittedName>
        <fullName evidence="8">ECF subfamily RNA polymerase sigma-24 factor</fullName>
    </submittedName>
</protein>
<proteinExistence type="inferred from homology"/>
<evidence type="ECO:0000313" key="8">
    <source>
        <dbReference type="EMBL" id="EJW97391.1"/>
    </source>
</evidence>
<accession>J9FR04</accession>
<dbReference type="Pfam" id="PF04542">
    <property type="entry name" value="Sigma70_r2"/>
    <property type="match status" value="1"/>
</dbReference>
<evidence type="ECO:0000259" key="6">
    <source>
        <dbReference type="Pfam" id="PF04542"/>
    </source>
</evidence>
<organism evidence="8">
    <name type="scientific">gut metagenome</name>
    <dbReference type="NCBI Taxonomy" id="749906"/>
    <lineage>
        <taxon>unclassified sequences</taxon>
        <taxon>metagenomes</taxon>
        <taxon>organismal metagenomes</taxon>
    </lineage>
</organism>
<dbReference type="AlphaFoldDB" id="J9FR04"/>
<dbReference type="InterPro" id="IPR007630">
    <property type="entry name" value="RNA_pol_sigma70_r4"/>
</dbReference>
<gene>
    <name evidence="8" type="ORF">EVA_14501</name>
</gene>
<dbReference type="GO" id="GO:0003677">
    <property type="term" value="F:DNA binding"/>
    <property type="evidence" value="ECO:0007669"/>
    <property type="project" value="UniProtKB-KW"/>
</dbReference>
<dbReference type="SUPFAM" id="SSF88946">
    <property type="entry name" value="Sigma2 domain of RNA polymerase sigma factors"/>
    <property type="match status" value="1"/>
</dbReference>
<dbReference type="InterPro" id="IPR014284">
    <property type="entry name" value="RNA_pol_sigma-70_dom"/>
</dbReference>
<evidence type="ECO:0000256" key="5">
    <source>
        <dbReference type="ARBA" id="ARBA00023163"/>
    </source>
</evidence>
<dbReference type="SUPFAM" id="SSF88659">
    <property type="entry name" value="Sigma3 and sigma4 domains of RNA polymerase sigma factors"/>
    <property type="match status" value="1"/>
</dbReference>
<dbReference type="GO" id="GO:0006352">
    <property type="term" value="P:DNA-templated transcription initiation"/>
    <property type="evidence" value="ECO:0007669"/>
    <property type="project" value="InterPro"/>
</dbReference>
<evidence type="ECO:0000256" key="1">
    <source>
        <dbReference type="ARBA" id="ARBA00010641"/>
    </source>
</evidence>
<dbReference type="InterPro" id="IPR036388">
    <property type="entry name" value="WH-like_DNA-bd_sf"/>
</dbReference>
<dbReference type="PANTHER" id="PTHR43133:SF8">
    <property type="entry name" value="RNA POLYMERASE SIGMA FACTOR HI_1459-RELATED"/>
    <property type="match status" value="1"/>
</dbReference>
<reference evidence="8" key="1">
    <citation type="journal article" date="2012" name="PLoS ONE">
        <title>Gene sets for utilization of primary and secondary nutrition supplies in the distal gut of endangered iberian lynx.</title>
        <authorList>
            <person name="Alcaide M."/>
            <person name="Messina E."/>
            <person name="Richter M."/>
            <person name="Bargiela R."/>
            <person name="Peplies J."/>
            <person name="Huws S.A."/>
            <person name="Newbold C.J."/>
            <person name="Golyshin P.N."/>
            <person name="Simon M.A."/>
            <person name="Lopez G."/>
            <person name="Yakimov M.M."/>
            <person name="Ferrer M."/>
        </authorList>
    </citation>
    <scope>NUCLEOTIDE SEQUENCE</scope>
</reference>
<keyword evidence="4" id="KW-0238">DNA-binding</keyword>
<evidence type="ECO:0000256" key="2">
    <source>
        <dbReference type="ARBA" id="ARBA00023015"/>
    </source>
</evidence>
<evidence type="ECO:0000259" key="7">
    <source>
        <dbReference type="Pfam" id="PF04545"/>
    </source>
</evidence>